<dbReference type="PANTHER" id="PTHR43289:SF6">
    <property type="entry name" value="SERINE_THREONINE-PROTEIN KINASE NEKL-3"/>
    <property type="match status" value="1"/>
</dbReference>
<dbReference type="RefSeq" id="WP_083059369.1">
    <property type="nucleotide sequence ID" value="NZ_JACKVM010000005.1"/>
</dbReference>
<comment type="caution">
    <text evidence="11">The sequence shown here is derived from an EMBL/GenBank/DDBJ whole genome shotgun (WGS) entry which is preliminary data.</text>
</comment>
<evidence type="ECO:0000256" key="6">
    <source>
        <dbReference type="ARBA" id="ARBA00022840"/>
    </source>
</evidence>
<keyword evidence="9" id="KW-1133">Transmembrane helix</keyword>
<feature type="domain" description="Protein kinase" evidence="10">
    <location>
        <begin position="9"/>
        <end position="295"/>
    </location>
</feature>
<dbReference type="PANTHER" id="PTHR43289">
    <property type="entry name" value="MITOGEN-ACTIVATED PROTEIN KINASE KINASE KINASE 20-RELATED"/>
    <property type="match status" value="1"/>
</dbReference>
<evidence type="ECO:0000259" key="10">
    <source>
        <dbReference type="PROSITE" id="PS50011"/>
    </source>
</evidence>
<evidence type="ECO:0000313" key="11">
    <source>
        <dbReference type="EMBL" id="ORA04173.1"/>
    </source>
</evidence>
<evidence type="ECO:0000256" key="2">
    <source>
        <dbReference type="ARBA" id="ARBA00022527"/>
    </source>
</evidence>
<proteinExistence type="predicted"/>
<keyword evidence="6 7" id="KW-0067">ATP-binding</keyword>
<dbReference type="GO" id="GO:0004674">
    <property type="term" value="F:protein serine/threonine kinase activity"/>
    <property type="evidence" value="ECO:0007669"/>
    <property type="project" value="UniProtKB-KW"/>
</dbReference>
<protein>
    <recommendedName>
        <fullName evidence="1">non-specific serine/threonine protein kinase</fullName>
        <ecNumber evidence="1">2.7.11.1</ecNumber>
    </recommendedName>
</protein>
<evidence type="ECO:0000313" key="12">
    <source>
        <dbReference type="Proteomes" id="UP000192366"/>
    </source>
</evidence>
<dbReference type="STRING" id="564198.BST17_14915"/>
<dbReference type="InterPro" id="IPR008271">
    <property type="entry name" value="Ser/Thr_kinase_AS"/>
</dbReference>
<feature type="binding site" evidence="7">
    <location>
        <position position="38"/>
    </location>
    <ligand>
        <name>ATP</name>
        <dbReference type="ChEBI" id="CHEBI:30616"/>
    </ligand>
</feature>
<dbReference type="EC" id="2.7.11.1" evidence="1"/>
<dbReference type="Gene3D" id="1.10.510.10">
    <property type="entry name" value="Transferase(Phosphotransferase) domain 1"/>
    <property type="match status" value="1"/>
</dbReference>
<keyword evidence="9" id="KW-0812">Transmembrane</keyword>
<dbReference type="EMBL" id="MVHJ01000011">
    <property type="protein sequence ID" value="ORA04173.1"/>
    <property type="molecule type" value="Genomic_DNA"/>
</dbReference>
<dbReference type="Gene3D" id="3.30.200.20">
    <property type="entry name" value="Phosphorylase Kinase, domain 1"/>
    <property type="match status" value="1"/>
</dbReference>
<reference evidence="11 12" key="1">
    <citation type="submission" date="2017-02" db="EMBL/GenBank/DDBJ databases">
        <title>The new phylogeny of genus Mycobacterium.</title>
        <authorList>
            <person name="Tortoli E."/>
            <person name="Trovato A."/>
            <person name="Cirillo D.M."/>
        </authorList>
    </citation>
    <scope>NUCLEOTIDE SEQUENCE [LARGE SCALE GENOMIC DNA]</scope>
    <source>
        <strain evidence="11 12">DSM 45578</strain>
    </source>
</reference>
<dbReference type="PROSITE" id="PS00107">
    <property type="entry name" value="PROTEIN_KINASE_ATP"/>
    <property type="match status" value="1"/>
</dbReference>
<feature type="compositionally biased region" description="Low complexity" evidence="8">
    <location>
        <begin position="302"/>
        <end position="321"/>
    </location>
</feature>
<sequence>MQQPLGGRYELRGLLGRGGMAEVHDGWDARLGRPVAIKLMDPRVGSRQRFESEARAAAALSHPHIVAVHDSGEQDGTPYIVMERLSGRTLADLIAAGPMPPPQVRALLSEILSALAAAHAAGILHRDVKPANILITDTGSAKIADFGIAKSPESGQTMTGQLFGTLGYLSPERLAGHPATAADDLYAAGVLAAEALIGRIPLPHENLAVLRPDVDATLVSAIQRATAPDPRHRFADARQMLAALSVRPPTMVLDQPLPDPATVMVAAPRSRSRRRTVLAVVGAIVAVLILIAAFLVDTASRTGTPTPAPSSTTSPSPVAPVSSPPVLPTTTVAPAPAPAPGPPPGRGNGENRKGEKGPKPKQDR</sequence>
<dbReference type="OrthoDB" id="9762169at2"/>
<dbReference type="GO" id="GO:0080090">
    <property type="term" value="P:regulation of primary metabolic process"/>
    <property type="evidence" value="ECO:0007669"/>
    <property type="project" value="UniProtKB-ARBA"/>
</dbReference>
<keyword evidence="5 11" id="KW-0418">Kinase</keyword>
<evidence type="ECO:0000256" key="9">
    <source>
        <dbReference type="SAM" id="Phobius"/>
    </source>
</evidence>
<keyword evidence="9" id="KW-0472">Membrane</keyword>
<dbReference type="GO" id="GO:0005524">
    <property type="term" value="F:ATP binding"/>
    <property type="evidence" value="ECO:0007669"/>
    <property type="project" value="UniProtKB-UniRule"/>
</dbReference>
<evidence type="ECO:0000256" key="4">
    <source>
        <dbReference type="ARBA" id="ARBA00022741"/>
    </source>
</evidence>
<name>A0A1W9YVU2_MYCBA</name>
<keyword evidence="12" id="KW-1185">Reference proteome</keyword>
<dbReference type="Proteomes" id="UP000192366">
    <property type="component" value="Unassembled WGS sequence"/>
</dbReference>
<keyword evidence="2 11" id="KW-0723">Serine/threonine-protein kinase</keyword>
<dbReference type="PROSITE" id="PS00108">
    <property type="entry name" value="PROTEIN_KINASE_ST"/>
    <property type="match status" value="1"/>
</dbReference>
<dbReference type="InterPro" id="IPR000719">
    <property type="entry name" value="Prot_kinase_dom"/>
</dbReference>
<evidence type="ECO:0000256" key="8">
    <source>
        <dbReference type="SAM" id="MobiDB-lite"/>
    </source>
</evidence>
<evidence type="ECO:0000256" key="1">
    <source>
        <dbReference type="ARBA" id="ARBA00012513"/>
    </source>
</evidence>
<keyword evidence="4 7" id="KW-0547">Nucleotide-binding</keyword>
<feature type="compositionally biased region" description="Pro residues" evidence="8">
    <location>
        <begin position="335"/>
        <end position="345"/>
    </location>
</feature>
<dbReference type="PROSITE" id="PS50011">
    <property type="entry name" value="PROTEIN_KINASE_DOM"/>
    <property type="match status" value="1"/>
</dbReference>
<dbReference type="AlphaFoldDB" id="A0A1W9YVU2"/>
<dbReference type="CDD" id="cd14014">
    <property type="entry name" value="STKc_PknB_like"/>
    <property type="match status" value="1"/>
</dbReference>
<dbReference type="SUPFAM" id="SSF56112">
    <property type="entry name" value="Protein kinase-like (PK-like)"/>
    <property type="match status" value="1"/>
</dbReference>
<accession>A0A1W9YVU2</accession>
<keyword evidence="3" id="KW-0808">Transferase</keyword>
<gene>
    <name evidence="11" type="ORF">BST17_14915</name>
</gene>
<dbReference type="InterPro" id="IPR017441">
    <property type="entry name" value="Protein_kinase_ATP_BS"/>
</dbReference>
<evidence type="ECO:0000256" key="5">
    <source>
        <dbReference type="ARBA" id="ARBA00022777"/>
    </source>
</evidence>
<feature type="compositionally biased region" description="Basic and acidic residues" evidence="8">
    <location>
        <begin position="349"/>
        <end position="364"/>
    </location>
</feature>
<dbReference type="Pfam" id="PF00069">
    <property type="entry name" value="Pkinase"/>
    <property type="match status" value="1"/>
</dbReference>
<evidence type="ECO:0000256" key="3">
    <source>
        <dbReference type="ARBA" id="ARBA00022679"/>
    </source>
</evidence>
<evidence type="ECO:0000256" key="7">
    <source>
        <dbReference type="PROSITE-ProRule" id="PRU10141"/>
    </source>
</evidence>
<feature type="transmembrane region" description="Helical" evidence="9">
    <location>
        <begin position="277"/>
        <end position="296"/>
    </location>
</feature>
<organism evidence="11 12">
    <name type="scientific">Mycolicibacterium bacteremicum</name>
    <name type="common">Mycobacterium bacteremicum</name>
    <dbReference type="NCBI Taxonomy" id="564198"/>
    <lineage>
        <taxon>Bacteria</taxon>
        <taxon>Bacillati</taxon>
        <taxon>Actinomycetota</taxon>
        <taxon>Actinomycetes</taxon>
        <taxon>Mycobacteriales</taxon>
        <taxon>Mycobacteriaceae</taxon>
        <taxon>Mycolicibacterium</taxon>
    </lineage>
</organism>
<dbReference type="InterPro" id="IPR011009">
    <property type="entry name" value="Kinase-like_dom_sf"/>
</dbReference>
<dbReference type="SMART" id="SM00220">
    <property type="entry name" value="S_TKc"/>
    <property type="match status" value="1"/>
</dbReference>
<feature type="region of interest" description="Disordered" evidence="8">
    <location>
        <begin position="302"/>
        <end position="364"/>
    </location>
</feature>